<accession>A0AB34XLD9</accession>
<evidence type="ECO:0000313" key="3">
    <source>
        <dbReference type="Proteomes" id="UP000076612"/>
    </source>
</evidence>
<sequence length="69" mass="7655">MSVSAISPGVRADVSSSKTSSDHATYYTLYPNSTKRNLSLDRLEELAKQMNVDPIRLIVDDSNLLLEAR</sequence>
<comment type="caution">
    <text evidence="2">The sequence shown here is derived from an EMBL/GenBank/DDBJ whole genome shotgun (WGS) entry which is preliminary data.</text>
</comment>
<dbReference type="EMBL" id="LQQR01000078">
    <property type="protein sequence ID" value="KZE10004.1"/>
    <property type="molecule type" value="Genomic_DNA"/>
</dbReference>
<feature type="region of interest" description="Disordered" evidence="1">
    <location>
        <begin position="1"/>
        <end position="23"/>
    </location>
</feature>
<dbReference type="Proteomes" id="UP000076612">
    <property type="component" value="Unassembled WGS sequence"/>
</dbReference>
<gene>
    <name evidence="2" type="ORF">AVW13_03625</name>
</gene>
<evidence type="ECO:0000313" key="2">
    <source>
        <dbReference type="EMBL" id="KZE10004.1"/>
    </source>
</evidence>
<reference evidence="3" key="1">
    <citation type="submission" date="2016-01" db="EMBL/GenBank/DDBJ databases">
        <title>Draft genome of Chromobacterium sp. F49.</title>
        <authorList>
            <person name="Hong K.W."/>
        </authorList>
    </citation>
    <scope>NUCLEOTIDE SEQUENCE [LARGE SCALE GENOMIC DNA]</scope>
    <source>
        <strain evidence="3">M40</strain>
    </source>
</reference>
<dbReference type="RefSeq" id="WP_040340933.1">
    <property type="nucleotide sequence ID" value="NZ_CBDRLP010000025.1"/>
</dbReference>
<evidence type="ECO:0000256" key="1">
    <source>
        <dbReference type="SAM" id="MobiDB-lite"/>
    </source>
</evidence>
<proteinExistence type="predicted"/>
<organism evidence="2 3">
    <name type="scientific">Brevibacterium casei</name>
    <dbReference type="NCBI Taxonomy" id="33889"/>
    <lineage>
        <taxon>Bacteria</taxon>
        <taxon>Bacillati</taxon>
        <taxon>Actinomycetota</taxon>
        <taxon>Actinomycetes</taxon>
        <taxon>Micrococcales</taxon>
        <taxon>Brevibacteriaceae</taxon>
        <taxon>Brevibacterium</taxon>
    </lineage>
</organism>
<feature type="compositionally biased region" description="Polar residues" evidence="1">
    <location>
        <begin position="14"/>
        <end position="23"/>
    </location>
</feature>
<name>A0AB34XLD9_9MICO</name>
<protein>
    <submittedName>
        <fullName evidence="2">Uncharacterized protein</fullName>
    </submittedName>
</protein>
<dbReference type="AlphaFoldDB" id="A0AB34XLD9"/>